<dbReference type="Proteomes" id="UP001072034">
    <property type="component" value="Unassembled WGS sequence"/>
</dbReference>
<evidence type="ECO:0008006" key="3">
    <source>
        <dbReference type="Google" id="ProtNLM"/>
    </source>
</evidence>
<dbReference type="RefSeq" id="WP_043561791.1">
    <property type="nucleotide sequence ID" value="NZ_CAJPNG010000006.1"/>
</dbReference>
<gene>
    <name evidence="1" type="ORF">OHJ16_08990</name>
</gene>
<protein>
    <recommendedName>
        <fullName evidence="3">ImmA/IrrE family metallo-endopeptidase</fullName>
    </recommendedName>
</protein>
<dbReference type="EMBL" id="JAPTMY010000018">
    <property type="protein sequence ID" value="MCZ0858176.1"/>
    <property type="molecule type" value="Genomic_DNA"/>
</dbReference>
<comment type="caution">
    <text evidence="1">The sequence shown here is derived from an EMBL/GenBank/DDBJ whole genome shotgun (WGS) entry which is preliminary data.</text>
</comment>
<reference evidence="1" key="1">
    <citation type="submission" date="2022-10" db="EMBL/GenBank/DDBJ databases">
        <title>Genome sequence of Actinomyces israelii ATCC 10048.</title>
        <authorList>
            <person name="Watt R.M."/>
            <person name="Tong W.M."/>
        </authorList>
    </citation>
    <scope>NUCLEOTIDE SEQUENCE</scope>
    <source>
        <strain evidence="1">ATCC 10048</strain>
    </source>
</reference>
<sequence>MRPSLDILVDQCLAEGITVSWATIPNGCRGLYMLPTRTIYLHASLPDWMAVPTLMHEMEHARRGDEGPQPIAVETRIDMSVACRLVGVAEYMEAEALVGSSIGVLAMELEVPTWVVEAFQRSLRRIVAHGASVVAAR</sequence>
<evidence type="ECO:0000313" key="1">
    <source>
        <dbReference type="EMBL" id="MCZ0858176.1"/>
    </source>
</evidence>
<name>A0ABT4I8V9_9ACTO</name>
<evidence type="ECO:0000313" key="2">
    <source>
        <dbReference type="Proteomes" id="UP001072034"/>
    </source>
</evidence>
<keyword evidence="2" id="KW-1185">Reference proteome</keyword>
<organism evidence="1 2">
    <name type="scientific">Actinomyces israelii</name>
    <dbReference type="NCBI Taxonomy" id="1659"/>
    <lineage>
        <taxon>Bacteria</taxon>
        <taxon>Bacillati</taxon>
        <taxon>Actinomycetota</taxon>
        <taxon>Actinomycetes</taxon>
        <taxon>Actinomycetales</taxon>
        <taxon>Actinomycetaceae</taxon>
        <taxon>Actinomyces</taxon>
    </lineage>
</organism>
<proteinExistence type="predicted"/>
<accession>A0ABT4I8V9</accession>